<dbReference type="InterPro" id="IPR011050">
    <property type="entry name" value="Pectin_lyase_fold/virulence"/>
</dbReference>
<accession>A0ABX5NRT4</accession>
<reference evidence="1 2" key="1">
    <citation type="submission" date="2018-06" db="EMBL/GenBank/DDBJ databases">
        <title>Rhizobium wuzhouense sp. nov., isolated from roots of Oryza officinalis.</title>
        <authorList>
            <person name="Yuan T."/>
        </authorList>
    </citation>
    <scope>NUCLEOTIDE SEQUENCE [LARGE SCALE GENOMIC DNA]</scope>
    <source>
        <strain evidence="1 2">W44</strain>
    </source>
</reference>
<dbReference type="InterPro" id="IPR012334">
    <property type="entry name" value="Pectin_lyas_fold"/>
</dbReference>
<organism evidence="1 2">
    <name type="scientific">Rhizobium wuzhouense</name>
    <dbReference type="NCBI Taxonomy" id="1986026"/>
    <lineage>
        <taxon>Bacteria</taxon>
        <taxon>Pseudomonadati</taxon>
        <taxon>Pseudomonadota</taxon>
        <taxon>Alphaproteobacteria</taxon>
        <taxon>Hyphomicrobiales</taxon>
        <taxon>Rhizobiaceae</taxon>
        <taxon>Rhizobium/Agrobacterium group</taxon>
        <taxon>Rhizobium</taxon>
    </lineage>
</organism>
<name>A0ABX5NRT4_9HYPH</name>
<sequence length="400" mass="43229">MISGFFVVSTRTEMAKLPAGSVAYLTERYHPDLPGREGIFVWREGDFTAFVAADPYQGVCVAHETIPASIGAFIRDHDKGRCHAEWWGVRSVYDTEVDYLLQDDSARLNSAMAYIESPVEWESVHFMFERGGELLLPRGFTYATAEIHIPAGVYIEGNGTQSSGIVTSCSNDVVHNIFIGRKDQVASFSCGLRNLCVKDVQGRADVARDVDVVYTEAAQHTGGVDNVLIYSGGRTCFRANAGYGGATYLTVKNLETANFGASQLPEGTQANPQVVLNYSSAMIYAENMVTQGSSEAEYAGGSTAKGCVVGSGYVTFRNYHVEQVATGIEVNVKTAYGHVRVEGATGGTNVGAVISCQSDAFATAAIQLENIRKNDANYTYRDFRAGKTSYTTDIVAFTTP</sequence>
<comment type="caution">
    <text evidence="1">The sequence shown here is derived from an EMBL/GenBank/DDBJ whole genome shotgun (WGS) entry which is preliminary data.</text>
</comment>
<dbReference type="EMBL" id="QJRY01000007">
    <property type="protein sequence ID" value="PYB71264.1"/>
    <property type="molecule type" value="Genomic_DNA"/>
</dbReference>
<protein>
    <recommendedName>
        <fullName evidence="3">Right-handed parallel beta-helix repeat-containing protein</fullName>
    </recommendedName>
</protein>
<evidence type="ECO:0000313" key="1">
    <source>
        <dbReference type="EMBL" id="PYB71264.1"/>
    </source>
</evidence>
<keyword evidence="2" id="KW-1185">Reference proteome</keyword>
<dbReference type="Gene3D" id="2.160.20.10">
    <property type="entry name" value="Single-stranded right-handed beta-helix, Pectin lyase-like"/>
    <property type="match status" value="1"/>
</dbReference>
<dbReference type="SUPFAM" id="SSF51126">
    <property type="entry name" value="Pectin lyase-like"/>
    <property type="match status" value="1"/>
</dbReference>
<proteinExistence type="predicted"/>
<dbReference type="Proteomes" id="UP000247536">
    <property type="component" value="Unassembled WGS sequence"/>
</dbReference>
<gene>
    <name evidence="1" type="ORF">DMY87_18040</name>
</gene>
<evidence type="ECO:0000313" key="2">
    <source>
        <dbReference type="Proteomes" id="UP000247536"/>
    </source>
</evidence>
<evidence type="ECO:0008006" key="3">
    <source>
        <dbReference type="Google" id="ProtNLM"/>
    </source>
</evidence>